<keyword evidence="1" id="KW-0694">RNA-binding</keyword>
<keyword evidence="4" id="KW-1185">Reference proteome</keyword>
<comment type="caution">
    <text evidence="3">The sequence shown here is derived from an EMBL/GenBank/DDBJ whole genome shotgun (WGS) entry which is preliminary data.</text>
</comment>
<dbReference type="InterPro" id="IPR040591">
    <property type="entry name" value="RqcP2_RBD"/>
</dbReference>
<dbReference type="Gene3D" id="3.10.290.10">
    <property type="entry name" value="RNA-binding S4 domain"/>
    <property type="match status" value="1"/>
</dbReference>
<dbReference type="Pfam" id="PF01479">
    <property type="entry name" value="S4"/>
    <property type="match status" value="1"/>
</dbReference>
<dbReference type="InterPro" id="IPR036986">
    <property type="entry name" value="S4_RNA-bd_sf"/>
</dbReference>
<dbReference type="InterPro" id="IPR002942">
    <property type="entry name" value="S4_RNA-bd"/>
</dbReference>
<dbReference type="PROSITE" id="PS50889">
    <property type="entry name" value="S4"/>
    <property type="match status" value="1"/>
</dbReference>
<dbReference type="SMART" id="SM00363">
    <property type="entry name" value="S4"/>
    <property type="match status" value="1"/>
</dbReference>
<reference evidence="3" key="1">
    <citation type="submission" date="2020-08" db="EMBL/GenBank/DDBJ databases">
        <title>Genome public.</title>
        <authorList>
            <person name="Liu C."/>
            <person name="Sun Q."/>
        </authorList>
    </citation>
    <scope>NUCLEOTIDE SEQUENCE</scope>
    <source>
        <strain evidence="3">NSJ-44</strain>
    </source>
</reference>
<dbReference type="Pfam" id="PF17774">
    <property type="entry name" value="YlmH_RBD"/>
    <property type="match status" value="1"/>
</dbReference>
<accession>A0A926CZU2</accession>
<dbReference type="PANTHER" id="PTHR13633">
    <property type="entry name" value="MITOCHONDRIAL TRANSCRIPTION RESCUE FACTOR 1"/>
    <property type="match status" value="1"/>
</dbReference>
<name>A0A926CZU2_9FIRM</name>
<dbReference type="EMBL" id="JACRSO010000002">
    <property type="protein sequence ID" value="MBC8528762.1"/>
    <property type="molecule type" value="Genomic_DNA"/>
</dbReference>
<evidence type="ECO:0000259" key="2">
    <source>
        <dbReference type="SMART" id="SM00363"/>
    </source>
</evidence>
<sequence>MEAKEQARFLAQAEDRLRRTSRSGRIEYLYFADPAMRANINRQLLPRYPDCQILWEGGYPGAERQAAALWRDDPAQVDLPICALSFEWDARYGTPEHRDILGSLLGCGITRERLGDIVLAQCQGWCVVSREIADYLIANWDSAGRVRLRKVSKVDFDQIQVQQEPVKVIRDTVLSLRLDAVLASAFQVSRNIASEWVKAGRVKVNWVECMKTDRALAQGDWLSVRGKGRAQLYEVGNRSQKGRTWVELHRLGEPGARR</sequence>
<evidence type="ECO:0000256" key="1">
    <source>
        <dbReference type="PROSITE-ProRule" id="PRU00182"/>
    </source>
</evidence>
<dbReference type="InterPro" id="IPR012677">
    <property type="entry name" value="Nucleotide-bd_a/b_plait_sf"/>
</dbReference>
<dbReference type="CDD" id="cd00165">
    <property type="entry name" value="S4"/>
    <property type="match status" value="1"/>
</dbReference>
<protein>
    <recommendedName>
        <fullName evidence="2">RNA-binding S4 domain-containing protein</fullName>
    </recommendedName>
</protein>
<dbReference type="PANTHER" id="PTHR13633:SF3">
    <property type="entry name" value="MITOCHONDRIAL TRANSCRIPTION RESCUE FACTOR 1"/>
    <property type="match status" value="1"/>
</dbReference>
<evidence type="ECO:0000313" key="3">
    <source>
        <dbReference type="EMBL" id="MBC8528762.1"/>
    </source>
</evidence>
<evidence type="ECO:0000313" key="4">
    <source>
        <dbReference type="Proteomes" id="UP000654279"/>
    </source>
</evidence>
<dbReference type="Proteomes" id="UP000654279">
    <property type="component" value="Unassembled WGS sequence"/>
</dbReference>
<dbReference type="SUPFAM" id="SSF55174">
    <property type="entry name" value="Alpha-L RNA-binding motif"/>
    <property type="match status" value="1"/>
</dbReference>
<dbReference type="AlphaFoldDB" id="A0A926CZU2"/>
<proteinExistence type="predicted"/>
<dbReference type="Gene3D" id="3.30.70.330">
    <property type="match status" value="1"/>
</dbReference>
<dbReference type="GO" id="GO:0003723">
    <property type="term" value="F:RNA binding"/>
    <property type="evidence" value="ECO:0007669"/>
    <property type="project" value="UniProtKB-KW"/>
</dbReference>
<gene>
    <name evidence="3" type="ORF">H8699_04845</name>
</gene>
<feature type="domain" description="RNA-binding S4" evidence="2">
    <location>
        <begin position="176"/>
        <end position="237"/>
    </location>
</feature>
<organism evidence="3 4">
    <name type="scientific">Luoshenia tenuis</name>
    <dbReference type="NCBI Taxonomy" id="2763654"/>
    <lineage>
        <taxon>Bacteria</taxon>
        <taxon>Bacillati</taxon>
        <taxon>Bacillota</taxon>
        <taxon>Clostridia</taxon>
        <taxon>Christensenellales</taxon>
        <taxon>Christensenellaceae</taxon>
        <taxon>Luoshenia</taxon>
    </lineage>
</organism>
<dbReference type="Gene3D" id="3.30.1370.160">
    <property type="match status" value="1"/>
</dbReference>
<dbReference type="RefSeq" id="WP_249284733.1">
    <property type="nucleotide sequence ID" value="NZ_JACRSO010000002.1"/>
</dbReference>